<dbReference type="InterPro" id="IPR013325">
    <property type="entry name" value="RNA_pol_sigma_r2"/>
</dbReference>
<keyword evidence="2" id="KW-0804">Transcription</keyword>
<reference evidence="2 3" key="1">
    <citation type="submission" date="2020-08" db="EMBL/GenBank/DDBJ databases">
        <title>Genomic Encyclopedia of Type Strains, Phase III (KMG-III): the genomes of soil and plant-associated and newly described type strains.</title>
        <authorList>
            <person name="Whitman W."/>
        </authorList>
    </citation>
    <scope>NUCLEOTIDE SEQUENCE [LARGE SCALE GENOMIC DNA]</scope>
    <source>
        <strain evidence="2 3">CECT 8075</strain>
    </source>
</reference>
<evidence type="ECO:0000259" key="1">
    <source>
        <dbReference type="Pfam" id="PF07638"/>
    </source>
</evidence>
<dbReference type="EMBL" id="JACHXU010000014">
    <property type="protein sequence ID" value="MBB3208189.1"/>
    <property type="molecule type" value="Genomic_DNA"/>
</dbReference>
<organism evidence="2 3">
    <name type="scientific">Aporhodopirellula rubra</name>
    <dbReference type="NCBI Taxonomy" id="980271"/>
    <lineage>
        <taxon>Bacteria</taxon>
        <taxon>Pseudomonadati</taxon>
        <taxon>Planctomycetota</taxon>
        <taxon>Planctomycetia</taxon>
        <taxon>Pirellulales</taxon>
        <taxon>Pirellulaceae</taxon>
        <taxon>Aporhodopirellula</taxon>
    </lineage>
</organism>
<dbReference type="InterPro" id="IPR053812">
    <property type="entry name" value="HTH_Sigma70_ECF-like"/>
</dbReference>
<evidence type="ECO:0000313" key="3">
    <source>
        <dbReference type="Proteomes" id="UP000536179"/>
    </source>
</evidence>
<dbReference type="GO" id="GO:0000428">
    <property type="term" value="C:DNA-directed RNA polymerase complex"/>
    <property type="evidence" value="ECO:0007669"/>
    <property type="project" value="UniProtKB-KW"/>
</dbReference>
<dbReference type="Proteomes" id="UP000536179">
    <property type="component" value="Unassembled WGS sequence"/>
</dbReference>
<dbReference type="AlphaFoldDB" id="A0A7W5E1R3"/>
<keyword evidence="3" id="KW-1185">Reference proteome</keyword>
<dbReference type="SUPFAM" id="SSF88659">
    <property type="entry name" value="Sigma3 and sigma4 domains of RNA polymerase sigma factors"/>
    <property type="match status" value="1"/>
</dbReference>
<feature type="domain" description="RNA polymerase sigma-70 ECF-like HTH" evidence="1">
    <location>
        <begin position="19"/>
        <end position="208"/>
    </location>
</feature>
<dbReference type="SUPFAM" id="SSF88946">
    <property type="entry name" value="Sigma2 domain of RNA polymerase sigma factors"/>
    <property type="match status" value="1"/>
</dbReference>
<dbReference type="InterPro" id="IPR013324">
    <property type="entry name" value="RNA_pol_sigma_r3/r4-like"/>
</dbReference>
<dbReference type="Gene3D" id="1.10.10.10">
    <property type="entry name" value="Winged helix-like DNA-binding domain superfamily/Winged helix DNA-binding domain"/>
    <property type="match status" value="1"/>
</dbReference>
<dbReference type="Pfam" id="PF07638">
    <property type="entry name" value="Sigma70_ECF"/>
    <property type="match status" value="1"/>
</dbReference>
<keyword evidence="2" id="KW-0240">DNA-directed RNA polymerase</keyword>
<dbReference type="InterPro" id="IPR036388">
    <property type="entry name" value="WH-like_DNA-bd_sf"/>
</dbReference>
<gene>
    <name evidence="2" type="ORF">FHS27_004016</name>
</gene>
<comment type="caution">
    <text evidence="2">The sequence shown here is derived from an EMBL/GenBank/DDBJ whole genome shotgun (WGS) entry which is preliminary data.</text>
</comment>
<protein>
    <submittedName>
        <fullName evidence="2">DNA-directed RNA polymerase specialized sigma24 family protein</fullName>
    </submittedName>
</protein>
<evidence type="ECO:0000313" key="2">
    <source>
        <dbReference type="EMBL" id="MBB3208189.1"/>
    </source>
</evidence>
<name>A0A7W5E1R3_9BACT</name>
<dbReference type="GO" id="GO:0003700">
    <property type="term" value="F:DNA-binding transcription factor activity"/>
    <property type="evidence" value="ECO:0007669"/>
    <property type="project" value="InterPro"/>
</dbReference>
<dbReference type="RefSeq" id="WP_184306423.1">
    <property type="nucleotide sequence ID" value="NZ_JACHXU010000014.1"/>
</dbReference>
<dbReference type="GO" id="GO:0006352">
    <property type="term" value="P:DNA-templated transcription initiation"/>
    <property type="evidence" value="ECO:0007669"/>
    <property type="project" value="InterPro"/>
</dbReference>
<accession>A0A7W5E1R3</accession>
<dbReference type="Gene3D" id="1.10.1740.10">
    <property type="match status" value="1"/>
</dbReference>
<sequence length="209" mass="23402">MSVELEKSNPCISIEDETIDWIRQLEAGDQVAAAKIWDAYAPRLQAYARRKLDGMPCRDSDEEDVVVSAMNSFFRAARDGRMRPQNGSELWKLLATFTVRKASTRLRQYYAKKRGGGLVRGESVFINPSEPTNASPGLSQITADEEVPELIDELLALCETRLGELPNALLRQIASLRLQGYETNEIAEAVECSPATVKRKLAAIREQWT</sequence>
<proteinExistence type="predicted"/>